<dbReference type="Proteomes" id="UP001207742">
    <property type="component" value="Unassembled WGS sequence"/>
</dbReference>
<proteinExistence type="predicted"/>
<sequence length="266" mass="29399">MKKVRLIPVIALAICSCSKPAQMEADVSAQTAFTKQDGVSLLMNSEITDFYLDYTSSTGYGSATVHFTNNTFNAEIFQIELKSGGSSSLGWKTANVSANSGVYVTFNVSPALTSGTLTAKVTKSGSTTSASTSVTIYNATTNPGNPVYKATALASNPVMNLKYYYNPTNQWKYYTPELEWTSFSNVVPNTTDKIYAAIKYPSMGGSCLYPEYKDNDVKINKLSFNSVSNENYICKPAYLDYVWDKKPFRTDTVSNGRWIRVYFPSW</sequence>
<feature type="chain" id="PRO_5047254969" evidence="1">
    <location>
        <begin position="22"/>
        <end position="266"/>
    </location>
</feature>
<dbReference type="RefSeq" id="WP_264729638.1">
    <property type="nucleotide sequence ID" value="NZ_JAPDNR010000001.1"/>
</dbReference>
<keyword evidence="1" id="KW-0732">Signal</keyword>
<gene>
    <name evidence="2" type="ORF">OL497_09465</name>
</gene>
<organism evidence="2 3">
    <name type="scientific">Chitinophaga nivalis</name>
    <dbReference type="NCBI Taxonomy" id="2991709"/>
    <lineage>
        <taxon>Bacteria</taxon>
        <taxon>Pseudomonadati</taxon>
        <taxon>Bacteroidota</taxon>
        <taxon>Chitinophagia</taxon>
        <taxon>Chitinophagales</taxon>
        <taxon>Chitinophagaceae</taxon>
        <taxon>Chitinophaga</taxon>
    </lineage>
</organism>
<feature type="signal peptide" evidence="1">
    <location>
        <begin position="1"/>
        <end position="21"/>
    </location>
</feature>
<evidence type="ECO:0000313" key="3">
    <source>
        <dbReference type="Proteomes" id="UP001207742"/>
    </source>
</evidence>
<accession>A0ABT3IK37</accession>
<dbReference type="PROSITE" id="PS51257">
    <property type="entry name" value="PROKAR_LIPOPROTEIN"/>
    <property type="match status" value="1"/>
</dbReference>
<reference evidence="2 3" key="1">
    <citation type="submission" date="2022-10" db="EMBL/GenBank/DDBJ databases">
        <title>Chitinophaga nivalis PC15 sp. nov., isolated from Pyeongchang county, South Korea.</title>
        <authorList>
            <person name="Trinh H.N."/>
        </authorList>
    </citation>
    <scope>NUCLEOTIDE SEQUENCE [LARGE SCALE GENOMIC DNA]</scope>
    <source>
        <strain evidence="2 3">PC14</strain>
    </source>
</reference>
<comment type="caution">
    <text evidence="2">The sequence shown here is derived from an EMBL/GenBank/DDBJ whole genome shotgun (WGS) entry which is preliminary data.</text>
</comment>
<evidence type="ECO:0000256" key="1">
    <source>
        <dbReference type="SAM" id="SignalP"/>
    </source>
</evidence>
<name>A0ABT3IK37_9BACT</name>
<protein>
    <submittedName>
        <fullName evidence="2">Uncharacterized protein</fullName>
    </submittedName>
</protein>
<keyword evidence="3" id="KW-1185">Reference proteome</keyword>
<dbReference type="EMBL" id="JAPDNS010000001">
    <property type="protein sequence ID" value="MCW3484119.1"/>
    <property type="molecule type" value="Genomic_DNA"/>
</dbReference>
<evidence type="ECO:0000313" key="2">
    <source>
        <dbReference type="EMBL" id="MCW3484119.1"/>
    </source>
</evidence>